<dbReference type="InParanoid" id="D7G6P2"/>
<feature type="compositionally biased region" description="Acidic residues" evidence="1">
    <location>
        <begin position="15"/>
        <end position="24"/>
    </location>
</feature>
<dbReference type="AlphaFoldDB" id="D7G6P2"/>
<name>D7G6P2_ECTSI</name>
<evidence type="ECO:0000313" key="3">
    <source>
        <dbReference type="EMBL" id="CBJ27627.1"/>
    </source>
</evidence>
<gene>
    <name evidence="3" type="ORF">Esi_0079_0070</name>
</gene>
<sequence>MKSFRAWRQESQWQLDEDGSECDVPEGGSSGHVSREAAGGGMRRGDTLRSITMPTSDDRELSGGRVVNEEAIYNMRKRWISDRLMEREGNFCRYPSVTVFCGTYNVAGKKSEGEDLGPWLKQCTGEPDIYALGFQEIVDLNAVNVAVSDSKSQQRAAIWRQELENFLSTKRSRYNLVEHRSLVGIVLFVYVRENHIQDGAVKDVQATTARVGMMGVMGNKGAVVVRLSLYDSTLCFVCAHMAAKRANVQGRNADFWSILNKTAFVGDPETAWEFRDLPCEFSRGRVEGGVGILDHDVVFWLGDLNYRVSETVHLDEVFRRCRSKEGKVFLQAHDQLNLERARGPRAAFGEFEEAPITFPPTYKYQPGTQLYEERPDKKRRAPAWCDRVLWRTRDVGHVTSVRYARGDLVLSDHKPVCAELSVKIRLIERAEHRRNFEDITGQIRRVESQGSAPEITLGSSAIDLGDVYYRTMASMVLRVANVGQGLAFLRFTSKLGELVPFRRWLRVEPPFALLTPGERAEFRVSVFIDRLTARDLCAGFEVLEELLVLRLEGGAEHYVPVLGRYASRAFGTPLEQLSARHGSQAARLGIPVELWRLVDSVIGSGALQTAEGAAELFPPVETAMPPDVPLDDQTAAVLRCLDAGSEFPPSIERPALVSAMLAFLSSLPEPVVPVAAVKAVESELAAHRVSGASGQGAGGTAGGAWGETFLRALSPSQHNTFLYVAGFLREVARAGRSAGLRSGPLASFACDSLCFPDPPWLGSVGSSSSSTIVGASDRSSDTSVTWQEHREVFRVLLSSFVSATR</sequence>
<organism evidence="3 4">
    <name type="scientific">Ectocarpus siliculosus</name>
    <name type="common">Brown alga</name>
    <name type="synonym">Conferva siliculosa</name>
    <dbReference type="NCBI Taxonomy" id="2880"/>
    <lineage>
        <taxon>Eukaryota</taxon>
        <taxon>Sar</taxon>
        <taxon>Stramenopiles</taxon>
        <taxon>Ochrophyta</taxon>
        <taxon>PX clade</taxon>
        <taxon>Phaeophyceae</taxon>
        <taxon>Ectocarpales</taxon>
        <taxon>Ectocarpaceae</taxon>
        <taxon>Ectocarpus</taxon>
    </lineage>
</organism>
<proteinExistence type="predicted"/>
<accession>D7G6P2</accession>
<dbReference type="GO" id="GO:0046856">
    <property type="term" value="P:phosphatidylinositol dephosphorylation"/>
    <property type="evidence" value="ECO:0007669"/>
    <property type="project" value="InterPro"/>
</dbReference>
<dbReference type="InterPro" id="IPR000300">
    <property type="entry name" value="IPPc"/>
</dbReference>
<dbReference type="SMART" id="SM00128">
    <property type="entry name" value="IPPc"/>
    <property type="match status" value="1"/>
</dbReference>
<protein>
    <submittedName>
        <fullName evidence="3">Inositol 5-phosphatase</fullName>
    </submittedName>
</protein>
<dbReference type="OrthoDB" id="7862313at2759"/>
<evidence type="ECO:0000256" key="1">
    <source>
        <dbReference type="SAM" id="MobiDB-lite"/>
    </source>
</evidence>
<dbReference type="Proteomes" id="UP000002630">
    <property type="component" value="Linkage Group LG27"/>
</dbReference>
<dbReference type="GO" id="GO:0004439">
    <property type="term" value="F:phosphatidylinositol-4,5-bisphosphate 5-phosphatase activity"/>
    <property type="evidence" value="ECO:0007669"/>
    <property type="project" value="TreeGrafter"/>
</dbReference>
<dbReference type="InterPro" id="IPR036691">
    <property type="entry name" value="Endo/exonu/phosph_ase_sf"/>
</dbReference>
<dbReference type="InterPro" id="IPR013783">
    <property type="entry name" value="Ig-like_fold"/>
</dbReference>
<dbReference type="Gene3D" id="2.60.40.10">
    <property type="entry name" value="Immunoglobulins"/>
    <property type="match status" value="1"/>
</dbReference>
<dbReference type="Gene3D" id="3.60.10.10">
    <property type="entry name" value="Endonuclease/exonuclease/phosphatase"/>
    <property type="match status" value="1"/>
</dbReference>
<feature type="region of interest" description="Disordered" evidence="1">
    <location>
        <begin position="1"/>
        <end position="61"/>
    </location>
</feature>
<dbReference type="EMBL" id="FN649025">
    <property type="protein sequence ID" value="CBJ27627.1"/>
    <property type="molecule type" value="Genomic_DNA"/>
</dbReference>
<dbReference type="PANTHER" id="PTHR11200">
    <property type="entry name" value="INOSITOL 5-PHOSPHATASE"/>
    <property type="match status" value="1"/>
</dbReference>
<keyword evidence="4" id="KW-1185">Reference proteome</keyword>
<dbReference type="STRING" id="2880.D7G6P2"/>
<dbReference type="eggNOG" id="KOG0565">
    <property type="taxonomic scope" value="Eukaryota"/>
</dbReference>
<reference evidence="3 4" key="1">
    <citation type="journal article" date="2010" name="Nature">
        <title>The Ectocarpus genome and the independent evolution of multicellularity in brown algae.</title>
        <authorList>
            <person name="Cock J.M."/>
            <person name="Sterck L."/>
            <person name="Rouze P."/>
            <person name="Scornet D."/>
            <person name="Allen A.E."/>
            <person name="Amoutzias G."/>
            <person name="Anthouard V."/>
            <person name="Artiguenave F."/>
            <person name="Aury J.M."/>
            <person name="Badger J.H."/>
            <person name="Beszteri B."/>
            <person name="Billiau K."/>
            <person name="Bonnet E."/>
            <person name="Bothwell J.H."/>
            <person name="Bowler C."/>
            <person name="Boyen C."/>
            <person name="Brownlee C."/>
            <person name="Carrano C.J."/>
            <person name="Charrier B."/>
            <person name="Cho G.Y."/>
            <person name="Coelho S.M."/>
            <person name="Collen J."/>
            <person name="Corre E."/>
            <person name="Da Silva C."/>
            <person name="Delage L."/>
            <person name="Delaroque N."/>
            <person name="Dittami S.M."/>
            <person name="Doulbeau S."/>
            <person name="Elias M."/>
            <person name="Farnham G."/>
            <person name="Gachon C.M."/>
            <person name="Gschloessl B."/>
            <person name="Heesch S."/>
            <person name="Jabbari K."/>
            <person name="Jubin C."/>
            <person name="Kawai H."/>
            <person name="Kimura K."/>
            <person name="Kloareg B."/>
            <person name="Kupper F.C."/>
            <person name="Lang D."/>
            <person name="Le Bail A."/>
            <person name="Leblanc C."/>
            <person name="Lerouge P."/>
            <person name="Lohr M."/>
            <person name="Lopez P.J."/>
            <person name="Martens C."/>
            <person name="Maumus F."/>
            <person name="Michel G."/>
            <person name="Miranda-Saavedra D."/>
            <person name="Morales J."/>
            <person name="Moreau H."/>
            <person name="Motomura T."/>
            <person name="Nagasato C."/>
            <person name="Napoli C.A."/>
            <person name="Nelson D.R."/>
            <person name="Nyvall-Collen P."/>
            <person name="Peters A.F."/>
            <person name="Pommier C."/>
            <person name="Potin P."/>
            <person name="Poulain J."/>
            <person name="Quesneville H."/>
            <person name="Read B."/>
            <person name="Rensing S.A."/>
            <person name="Ritter A."/>
            <person name="Rousvoal S."/>
            <person name="Samanta M."/>
            <person name="Samson G."/>
            <person name="Schroeder D.C."/>
            <person name="Segurens B."/>
            <person name="Strittmatter M."/>
            <person name="Tonon T."/>
            <person name="Tregear J.W."/>
            <person name="Valentin K."/>
            <person name="von Dassow P."/>
            <person name="Yamagishi T."/>
            <person name="Van de Peer Y."/>
            <person name="Wincker P."/>
        </authorList>
    </citation>
    <scope>NUCLEOTIDE SEQUENCE [LARGE SCALE GENOMIC DNA]</scope>
    <source>
        <strain evidence="4">Ec32 / CCAP1310/4</strain>
    </source>
</reference>
<dbReference type="SUPFAM" id="SSF56219">
    <property type="entry name" value="DNase I-like"/>
    <property type="match status" value="1"/>
</dbReference>
<feature type="domain" description="Inositol polyphosphate-related phosphatase" evidence="2">
    <location>
        <begin position="95"/>
        <end position="428"/>
    </location>
</feature>
<dbReference type="EMBL" id="FN649752">
    <property type="protein sequence ID" value="CBJ27627.1"/>
    <property type="molecule type" value="Genomic_DNA"/>
</dbReference>
<dbReference type="Pfam" id="PF21310">
    <property type="entry name" value="OCRL-like_ASH"/>
    <property type="match status" value="1"/>
</dbReference>
<dbReference type="OMA" id="WDTSEKG"/>
<dbReference type="PANTHER" id="PTHR11200:SF300">
    <property type="entry name" value="TYPE II INOSITOL 1,4,5-TRISPHOSPHATE 5-PHOSPHATASE"/>
    <property type="match status" value="1"/>
</dbReference>
<evidence type="ECO:0000313" key="4">
    <source>
        <dbReference type="Proteomes" id="UP000002630"/>
    </source>
</evidence>
<dbReference type="InterPro" id="IPR046985">
    <property type="entry name" value="IP5"/>
</dbReference>
<dbReference type="InterPro" id="IPR048869">
    <property type="entry name" value="OCRL-1_2_ASH"/>
</dbReference>
<dbReference type="Pfam" id="PF22669">
    <property type="entry name" value="Exo_endo_phos2"/>
    <property type="match status" value="1"/>
</dbReference>
<evidence type="ECO:0000259" key="2">
    <source>
        <dbReference type="SMART" id="SM00128"/>
    </source>
</evidence>